<keyword evidence="2" id="KW-1185">Reference proteome</keyword>
<dbReference type="RefSeq" id="WP_229838586.1">
    <property type="nucleotide sequence ID" value="NZ_BNAG01000002.1"/>
</dbReference>
<dbReference type="EMBL" id="BNAG01000002">
    <property type="protein sequence ID" value="GHE61905.1"/>
    <property type="molecule type" value="Genomic_DNA"/>
</dbReference>
<accession>A0ABQ3I7N8</accession>
<dbReference type="Proteomes" id="UP000658258">
    <property type="component" value="Unassembled WGS sequence"/>
</dbReference>
<organism evidence="1 2">
    <name type="scientific">Roseivirga thermotolerans</name>
    <dbReference type="NCBI Taxonomy" id="1758176"/>
    <lineage>
        <taxon>Bacteria</taxon>
        <taxon>Pseudomonadati</taxon>
        <taxon>Bacteroidota</taxon>
        <taxon>Cytophagia</taxon>
        <taxon>Cytophagales</taxon>
        <taxon>Roseivirgaceae</taxon>
        <taxon>Roseivirga</taxon>
    </lineage>
</organism>
<reference evidence="2" key="1">
    <citation type="journal article" date="2019" name="Int. J. Syst. Evol. Microbiol.">
        <title>The Global Catalogue of Microorganisms (GCM) 10K type strain sequencing project: providing services to taxonomists for standard genome sequencing and annotation.</title>
        <authorList>
            <consortium name="The Broad Institute Genomics Platform"/>
            <consortium name="The Broad Institute Genome Sequencing Center for Infectious Disease"/>
            <person name="Wu L."/>
            <person name="Ma J."/>
        </authorList>
    </citation>
    <scope>NUCLEOTIDE SEQUENCE [LARGE SCALE GENOMIC DNA]</scope>
    <source>
        <strain evidence="2">CGMCC 1.15111</strain>
    </source>
</reference>
<evidence type="ECO:0000313" key="2">
    <source>
        <dbReference type="Proteomes" id="UP000658258"/>
    </source>
</evidence>
<comment type="caution">
    <text evidence="1">The sequence shown here is derived from an EMBL/GenBank/DDBJ whole genome shotgun (WGS) entry which is preliminary data.</text>
</comment>
<sequence>MMSRLFTYLLAACLFALCLFSYQLVPDNLSDQFLGIVKRNLKKERKELLEDMKEISKQGLIYFEIYDEAGQLITTLKQPIDFEHEKLKKLENLNFTIKSVTASTLLGSISLPSNLP</sequence>
<protein>
    <submittedName>
        <fullName evidence="1">Uncharacterized protein</fullName>
    </submittedName>
</protein>
<proteinExistence type="predicted"/>
<gene>
    <name evidence="1" type="ORF">GCM10011340_16290</name>
</gene>
<evidence type="ECO:0000313" key="1">
    <source>
        <dbReference type="EMBL" id="GHE61905.1"/>
    </source>
</evidence>
<name>A0ABQ3I7N8_9BACT</name>